<dbReference type="EMBL" id="SNYW01000007">
    <property type="protein sequence ID" value="TDQ83407.1"/>
    <property type="molecule type" value="Genomic_DNA"/>
</dbReference>
<comment type="caution">
    <text evidence="2">The sequence shown here is derived from an EMBL/GenBank/DDBJ whole genome shotgun (WGS) entry which is preliminary data.</text>
</comment>
<sequence length="508" mass="54774">MQETGPLQETGAANAAEPAETRPLLLVRRDGNLRLIHAADARALARGLAPGQRLADALACVPEALVEAADPAGDLAALHQLAHWATRFSPHAAADAPDGILADITGCAHLWGGEANLLRDALARLRRQGFAARGAIAGTIGAAWACARFGGEESILPPGSVAAALEALPVRALRLDDATAAALDRLGLRRIGALYPLPRADIVQRFGPALLTRLDQALGQAAETLSPLLPQPDHRVSLVFAEPIATPEQVALAAGNLLKRLLADLVTRDLGLRRLGLVLHRLDDTAPGCIIGTAQPSQDEKHLLKLLLEKAEALDPGPGIERMSLAALATQPMARRQAEMMGRALGEMADIAPLIDRLGNRFGAQAIARPEAIAGHLPERAVAFVPPLQKRAADWQADLPPRPIRLLSPPEPIDAMAPVPDDPPLSFRWRHVLHRVARAEGPERLRPEWWQAADDAAETRDYYRVEIEDGRRFWLYRSGLYQAGRGQAGRVQPGRQTPPRWFLHGIFA</sequence>
<accession>A0A4R6WZX3</accession>
<protein>
    <submittedName>
        <fullName evidence="2">Protein ImuB</fullName>
    </submittedName>
</protein>
<evidence type="ECO:0000313" key="3">
    <source>
        <dbReference type="Proteomes" id="UP000295783"/>
    </source>
</evidence>
<dbReference type="Proteomes" id="UP000295783">
    <property type="component" value="Unassembled WGS sequence"/>
</dbReference>
<dbReference type="InterPro" id="IPR043502">
    <property type="entry name" value="DNA/RNA_pol_sf"/>
</dbReference>
<dbReference type="SUPFAM" id="SSF56672">
    <property type="entry name" value="DNA/RNA polymerases"/>
    <property type="match status" value="1"/>
</dbReference>
<name>A0A4R6WZX3_9PROT</name>
<dbReference type="AlphaFoldDB" id="A0A4R6WZX3"/>
<organism evidence="2 3">
    <name type="scientific">Dongia mobilis</name>
    <dbReference type="NCBI Taxonomy" id="578943"/>
    <lineage>
        <taxon>Bacteria</taxon>
        <taxon>Pseudomonadati</taxon>
        <taxon>Pseudomonadota</taxon>
        <taxon>Alphaproteobacteria</taxon>
        <taxon>Rhodospirillales</taxon>
        <taxon>Dongiaceae</taxon>
        <taxon>Dongia</taxon>
    </lineage>
</organism>
<keyword evidence="3" id="KW-1185">Reference proteome</keyword>
<proteinExistence type="predicted"/>
<reference evidence="2 3" key="1">
    <citation type="submission" date="2019-03" db="EMBL/GenBank/DDBJ databases">
        <title>Genomic Encyclopedia of Type Strains, Phase III (KMG-III): the genomes of soil and plant-associated and newly described type strains.</title>
        <authorList>
            <person name="Whitman W."/>
        </authorList>
    </citation>
    <scope>NUCLEOTIDE SEQUENCE [LARGE SCALE GENOMIC DNA]</scope>
    <source>
        <strain evidence="2 3">CGMCC 1.7660</strain>
    </source>
</reference>
<evidence type="ECO:0000256" key="1">
    <source>
        <dbReference type="ARBA" id="ARBA00022763"/>
    </source>
</evidence>
<keyword evidence="1" id="KW-0227">DNA damage</keyword>
<dbReference type="GO" id="GO:0006281">
    <property type="term" value="P:DNA repair"/>
    <property type="evidence" value="ECO:0007669"/>
    <property type="project" value="TreeGrafter"/>
</dbReference>
<dbReference type="PANTHER" id="PTHR35369">
    <property type="entry name" value="BLR3025 PROTEIN-RELATED"/>
    <property type="match status" value="1"/>
</dbReference>
<gene>
    <name evidence="2" type="ORF">A8950_1694</name>
</gene>
<dbReference type="PANTHER" id="PTHR35369:SF2">
    <property type="entry name" value="BLR3025 PROTEIN"/>
    <property type="match status" value="1"/>
</dbReference>
<dbReference type="InterPro" id="IPR050356">
    <property type="entry name" value="SulA_CellDiv_inhibitor"/>
</dbReference>
<evidence type="ECO:0000313" key="2">
    <source>
        <dbReference type="EMBL" id="TDQ83407.1"/>
    </source>
</evidence>
<dbReference type="CDD" id="cd03468">
    <property type="entry name" value="PolY_like"/>
    <property type="match status" value="1"/>
</dbReference>